<accession>A0A6T9YAH6</accession>
<evidence type="ECO:0000313" key="1">
    <source>
        <dbReference type="EMBL" id="CAB9495363.1"/>
    </source>
</evidence>
<protein>
    <recommendedName>
        <fullName evidence="3">Glycosyltransferase 2-like domain-containing protein</fullName>
    </recommendedName>
</protein>
<evidence type="ECO:0000313" key="2">
    <source>
        <dbReference type="Proteomes" id="UP000509458"/>
    </source>
</evidence>
<evidence type="ECO:0008006" key="3">
    <source>
        <dbReference type="Google" id="ProtNLM"/>
    </source>
</evidence>
<dbReference type="RefSeq" id="WP_179984584.1">
    <property type="nucleotide sequence ID" value="NZ_LR812090.1"/>
</dbReference>
<proteinExistence type="predicted"/>
<name>A0A6T9YAH6_ALTMA</name>
<dbReference type="Proteomes" id="UP000509458">
    <property type="component" value="Chromosome"/>
</dbReference>
<reference evidence="1 2" key="1">
    <citation type="submission" date="2020-06" db="EMBL/GenBank/DDBJ databases">
        <authorList>
            <person name="Duchaud E."/>
        </authorList>
    </citation>
    <scope>NUCLEOTIDE SEQUENCE [LARGE SCALE GENOMIC DNA]</scope>
    <source>
        <strain evidence="1">Alteromonas fortis</strain>
    </source>
</reference>
<dbReference type="EMBL" id="LR812090">
    <property type="protein sequence ID" value="CAB9495363.1"/>
    <property type="molecule type" value="Genomic_DNA"/>
</dbReference>
<sequence length="188" mass="21584">MEHQLSAIFVTYEMVESALQNIERLLVSMPTANIILVDNSPQEYKDKDIYKNTIERITSKVTYLENCTNSRFTAYNLALKTVTNGRVVFRTDDDVFNESVTAKVAKASWRGFAVTPHKFDGQLQVKQDHQRPIETCVFDHHFLKGLLPFENATSADWKLLKRAYDKQCPETFAEVILHKIGHGREMTA</sequence>
<dbReference type="InterPro" id="IPR029044">
    <property type="entry name" value="Nucleotide-diphossugar_trans"/>
</dbReference>
<dbReference type="AlphaFoldDB" id="A0A6T9YAH6"/>
<organism evidence="1 2">
    <name type="scientific">Alteromonas macleodii</name>
    <name type="common">Pseudoalteromonas macleodii</name>
    <dbReference type="NCBI Taxonomy" id="28108"/>
    <lineage>
        <taxon>Bacteria</taxon>
        <taxon>Pseudomonadati</taxon>
        <taxon>Pseudomonadota</taxon>
        <taxon>Gammaproteobacteria</taxon>
        <taxon>Alteromonadales</taxon>
        <taxon>Alteromonadaceae</taxon>
        <taxon>Alteromonas/Salinimonas group</taxon>
        <taxon>Alteromonas</taxon>
    </lineage>
</organism>
<dbReference type="SUPFAM" id="SSF53448">
    <property type="entry name" value="Nucleotide-diphospho-sugar transferases"/>
    <property type="match status" value="1"/>
</dbReference>
<gene>
    <name evidence="1" type="ORF">ALFOR1_50045</name>
</gene>